<dbReference type="PROSITE" id="PS00467">
    <property type="entry name" value="RIBOSOMAL_L2"/>
    <property type="match status" value="1"/>
</dbReference>
<dbReference type="EMBL" id="LCJT01000009">
    <property type="protein sequence ID" value="KKT83890.1"/>
    <property type="molecule type" value="Genomic_DNA"/>
</dbReference>
<sequence length="278" mass="30914">MKTFSPTSPSRRQMTGINYREFLTRRRPAPEKSLVFGKQRARGRNNLGRITTRHKGGGAKRLLRIVDFQFDKKDIPGRVESVEYDPNRTAFIGLVVYKDGEKRYMVLPKDVRPGREILVSKKAPILAGNRLPLGALPPGTLIYNIALAPEGKAVLARSAGSFAEVVAHDGGYATIKLPSREVRKIKDNAWASVGQVSNEENNLVIIGKAGRSRLLGIRPTVRGSAMNPVDHPYGGGEGRTMRGTRRPKNKWGKGTRGVKTRNRNKYSSKFIISRRTKN</sequence>
<dbReference type="InterPro" id="IPR014726">
    <property type="entry name" value="Ribosomal_uL2_dom3"/>
</dbReference>
<dbReference type="PIRSF" id="PIRSF002158">
    <property type="entry name" value="Ribosomal_L2"/>
    <property type="match status" value="1"/>
</dbReference>
<dbReference type="InterPro" id="IPR012340">
    <property type="entry name" value="NA-bd_OB-fold"/>
</dbReference>
<dbReference type="GO" id="GO:0003735">
    <property type="term" value="F:structural constituent of ribosome"/>
    <property type="evidence" value="ECO:0007669"/>
    <property type="project" value="InterPro"/>
</dbReference>
<evidence type="ECO:0000256" key="1">
    <source>
        <dbReference type="ARBA" id="ARBA00005636"/>
    </source>
</evidence>
<dbReference type="HAMAP" id="MF_01320_B">
    <property type="entry name" value="Ribosomal_uL2_B"/>
    <property type="match status" value="1"/>
</dbReference>
<dbReference type="InterPro" id="IPR008991">
    <property type="entry name" value="Translation_prot_SH3-like_sf"/>
</dbReference>
<dbReference type="Gene3D" id="2.40.50.140">
    <property type="entry name" value="Nucleic acid-binding proteins"/>
    <property type="match status" value="1"/>
</dbReference>
<reference evidence="9 10" key="1">
    <citation type="journal article" date="2015" name="Nature">
        <title>rRNA introns, odd ribosomes, and small enigmatic genomes across a large radiation of phyla.</title>
        <authorList>
            <person name="Brown C.T."/>
            <person name="Hug L.A."/>
            <person name="Thomas B.C."/>
            <person name="Sharon I."/>
            <person name="Castelle C.J."/>
            <person name="Singh A."/>
            <person name="Wilkins M.J."/>
            <person name="Williams K.H."/>
            <person name="Banfield J.F."/>
        </authorList>
    </citation>
    <scope>NUCLEOTIDE SEQUENCE [LARGE SCALE GENOMIC DNA]</scope>
</reference>
<dbReference type="SMART" id="SM01382">
    <property type="entry name" value="Ribosomal_L2_C"/>
    <property type="match status" value="1"/>
</dbReference>
<comment type="caution">
    <text evidence="9">The sequence shown here is derived from an EMBL/GenBank/DDBJ whole genome shotgun (WGS) entry which is preliminary data.</text>
</comment>
<accession>A0A0G1KK55</accession>
<dbReference type="NCBIfam" id="TIGR01171">
    <property type="entry name" value="rplB_bact"/>
    <property type="match status" value="1"/>
</dbReference>
<dbReference type="GO" id="GO:0019843">
    <property type="term" value="F:rRNA binding"/>
    <property type="evidence" value="ECO:0007669"/>
    <property type="project" value="UniProtKB-UniRule"/>
</dbReference>
<proteinExistence type="inferred from homology"/>
<gene>
    <name evidence="5" type="primary">rplB</name>
    <name evidence="9" type="ORF">UW81_C0009G0010</name>
</gene>
<dbReference type="SUPFAM" id="SSF50104">
    <property type="entry name" value="Translation proteins SH3-like domain"/>
    <property type="match status" value="1"/>
</dbReference>
<evidence type="ECO:0000313" key="10">
    <source>
        <dbReference type="Proteomes" id="UP000033915"/>
    </source>
</evidence>
<feature type="compositionally biased region" description="Basic residues" evidence="6">
    <location>
        <begin position="242"/>
        <end position="258"/>
    </location>
</feature>
<dbReference type="InterPro" id="IPR014722">
    <property type="entry name" value="Rib_uL2_dom2"/>
</dbReference>
<evidence type="ECO:0000259" key="7">
    <source>
        <dbReference type="SMART" id="SM01382"/>
    </source>
</evidence>
<dbReference type="Proteomes" id="UP000033915">
    <property type="component" value="Unassembled WGS sequence"/>
</dbReference>
<dbReference type="GO" id="GO:0016740">
    <property type="term" value="F:transferase activity"/>
    <property type="evidence" value="ECO:0007669"/>
    <property type="project" value="InterPro"/>
</dbReference>
<evidence type="ECO:0000313" key="9">
    <source>
        <dbReference type="EMBL" id="KKT83890.1"/>
    </source>
</evidence>
<dbReference type="Gene3D" id="2.30.30.30">
    <property type="match status" value="1"/>
</dbReference>
<protein>
    <recommendedName>
        <fullName evidence="4 5">Large ribosomal subunit protein uL2</fullName>
    </recommendedName>
</protein>
<dbReference type="GO" id="GO:0006412">
    <property type="term" value="P:translation"/>
    <property type="evidence" value="ECO:0007669"/>
    <property type="project" value="UniProtKB-UniRule"/>
</dbReference>
<comment type="subunit">
    <text evidence="5">Part of the 50S ribosomal subunit. Forms a bridge to the 30S subunit in the 70S ribosome.</text>
</comment>
<comment type="function">
    <text evidence="5">One of the primary rRNA binding proteins. Required for association of the 30S and 50S subunits to form the 70S ribosome, for tRNA binding and peptide bond formation. It has been suggested to have peptidyltransferase activity; this is somewhat controversial. Makes several contacts with the 16S rRNA in the 70S ribosome.</text>
</comment>
<feature type="domain" description="Large ribosomal subunit protein uL2 RNA-binding" evidence="8">
    <location>
        <begin position="43"/>
        <end position="119"/>
    </location>
</feature>
<comment type="similarity">
    <text evidence="1 5">Belongs to the universal ribosomal protein uL2 family.</text>
</comment>
<dbReference type="Pfam" id="PF03947">
    <property type="entry name" value="Ribosomal_L2_C"/>
    <property type="match status" value="1"/>
</dbReference>
<keyword evidence="5" id="KW-0699">rRNA-binding</keyword>
<dbReference type="AlphaFoldDB" id="A0A0G1KK55"/>
<name>A0A0G1KK55_9BACT</name>
<dbReference type="PATRIC" id="fig|1618658.3.peg.358"/>
<feature type="region of interest" description="Disordered" evidence="6">
    <location>
        <begin position="225"/>
        <end position="258"/>
    </location>
</feature>
<dbReference type="PANTHER" id="PTHR13691:SF5">
    <property type="entry name" value="LARGE RIBOSOMAL SUBUNIT PROTEIN UL2M"/>
    <property type="match status" value="1"/>
</dbReference>
<dbReference type="InterPro" id="IPR005880">
    <property type="entry name" value="Ribosomal_uL2_bac/org-type"/>
</dbReference>
<evidence type="ECO:0000259" key="8">
    <source>
        <dbReference type="SMART" id="SM01383"/>
    </source>
</evidence>
<evidence type="ECO:0000256" key="4">
    <source>
        <dbReference type="ARBA" id="ARBA00035242"/>
    </source>
</evidence>
<dbReference type="InterPro" id="IPR022669">
    <property type="entry name" value="Ribosomal_uL2_C"/>
</dbReference>
<dbReference type="SUPFAM" id="SSF50249">
    <property type="entry name" value="Nucleic acid-binding proteins"/>
    <property type="match status" value="1"/>
</dbReference>
<evidence type="ECO:0000256" key="6">
    <source>
        <dbReference type="SAM" id="MobiDB-lite"/>
    </source>
</evidence>
<evidence type="ECO:0000256" key="5">
    <source>
        <dbReference type="HAMAP-Rule" id="MF_01320"/>
    </source>
</evidence>
<keyword evidence="5" id="KW-0694">RNA-binding</keyword>
<keyword evidence="3 5" id="KW-0687">Ribonucleoprotein</keyword>
<feature type="domain" description="Large ribosomal subunit protein uL2 C-terminal" evidence="7">
    <location>
        <begin position="125"/>
        <end position="254"/>
    </location>
</feature>
<dbReference type="InterPro" id="IPR022671">
    <property type="entry name" value="Ribosomal_uL2_CS"/>
</dbReference>
<dbReference type="InterPro" id="IPR022666">
    <property type="entry name" value="Ribosomal_uL2_RNA-bd_dom"/>
</dbReference>
<dbReference type="FunFam" id="4.10.950.10:FF:000001">
    <property type="entry name" value="50S ribosomal protein L2"/>
    <property type="match status" value="1"/>
</dbReference>
<organism evidence="9 10">
    <name type="scientific">Candidatus Giovannonibacteria bacterium GW2011_GWC2_44_9</name>
    <dbReference type="NCBI Taxonomy" id="1618658"/>
    <lineage>
        <taxon>Bacteria</taxon>
        <taxon>Candidatus Giovannoniibacteriota</taxon>
    </lineage>
</organism>
<dbReference type="GO" id="GO:0015934">
    <property type="term" value="C:large ribosomal subunit"/>
    <property type="evidence" value="ECO:0007669"/>
    <property type="project" value="InterPro"/>
</dbReference>
<dbReference type="Gene3D" id="4.10.950.10">
    <property type="entry name" value="Ribosomal protein L2, domain 3"/>
    <property type="match status" value="1"/>
</dbReference>
<dbReference type="InterPro" id="IPR002171">
    <property type="entry name" value="Ribosomal_uL2"/>
</dbReference>
<dbReference type="Pfam" id="PF00181">
    <property type="entry name" value="Ribosomal_L2_N"/>
    <property type="match status" value="1"/>
</dbReference>
<evidence type="ECO:0000256" key="3">
    <source>
        <dbReference type="ARBA" id="ARBA00023274"/>
    </source>
</evidence>
<dbReference type="PANTHER" id="PTHR13691">
    <property type="entry name" value="RIBOSOMAL PROTEIN L2"/>
    <property type="match status" value="1"/>
</dbReference>
<keyword evidence="2 5" id="KW-0689">Ribosomal protein</keyword>
<evidence type="ECO:0000256" key="2">
    <source>
        <dbReference type="ARBA" id="ARBA00022980"/>
    </source>
</evidence>
<dbReference type="SMART" id="SM01383">
    <property type="entry name" value="Ribosomal_L2"/>
    <property type="match status" value="1"/>
</dbReference>